<dbReference type="Proteomes" id="UP000808349">
    <property type="component" value="Unassembled WGS sequence"/>
</dbReference>
<evidence type="ECO:0000313" key="1">
    <source>
        <dbReference type="EMBL" id="MBK9717299.1"/>
    </source>
</evidence>
<name>A0A9D7S8G0_9BACT</name>
<reference evidence="1 2" key="1">
    <citation type="submission" date="2020-10" db="EMBL/GenBank/DDBJ databases">
        <title>Connecting structure to function with the recovery of over 1000 high-quality activated sludge metagenome-assembled genomes encoding full-length rRNA genes using long-read sequencing.</title>
        <authorList>
            <person name="Singleton C.M."/>
            <person name="Petriglieri F."/>
            <person name="Kristensen J.M."/>
            <person name="Kirkegaard R.H."/>
            <person name="Michaelsen T.Y."/>
            <person name="Andersen M.H."/>
            <person name="Karst S.M."/>
            <person name="Dueholm M.S."/>
            <person name="Nielsen P.H."/>
            <person name="Albertsen M."/>
        </authorList>
    </citation>
    <scope>NUCLEOTIDE SEQUENCE [LARGE SCALE GENOMIC DNA]</scope>
    <source>
        <strain evidence="1">Ribe_18-Q3-R11-54_BAT3C.373</strain>
    </source>
</reference>
<dbReference type="EMBL" id="JADKFW010000004">
    <property type="protein sequence ID" value="MBK9717299.1"/>
    <property type="molecule type" value="Genomic_DNA"/>
</dbReference>
<protein>
    <submittedName>
        <fullName evidence="1">Uncharacterized protein</fullName>
    </submittedName>
</protein>
<gene>
    <name evidence="1" type="ORF">IPO85_07275</name>
</gene>
<sequence>MKQYEDNGIHSEFSPKLEKEIQANFDKLMAFRNERISKFNKKADQIASQVHRFEKKTLKKDDQSKISHAIEEANLKMQMDKIKKIGSLDVMTKIQLKSKEVMRANVVSQISSLKRVLANRKKHHVLVDQLLQNVYGPPPDHLRGIAAESINAFADWSGIDESVTQFRPPFPLSMLIQEDFNHGFDSVDDQSFVDPVSGFISNQVNTEYTENGWGPYHTTVSYDSSVALGVNYRMPETGIIQVDILLQNTLNEMSVVLWDNFGLSDGNVKLKGSVYLSILHPNNIQDTQIELCQLNVSSDGDDVIRRSSDLMTQYPYALSFRSTGAFPVNSNIQVYIGTKVTASAQLNDMDTYTFCEFAWALKAINIRVV</sequence>
<comment type="caution">
    <text evidence="1">The sequence shown here is derived from an EMBL/GenBank/DDBJ whole genome shotgun (WGS) entry which is preliminary data.</text>
</comment>
<dbReference type="AlphaFoldDB" id="A0A9D7S8G0"/>
<proteinExistence type="predicted"/>
<accession>A0A9D7S8G0</accession>
<organism evidence="1 2">
    <name type="scientific">Candidatus Defluviibacterium haderslevense</name>
    <dbReference type="NCBI Taxonomy" id="2981993"/>
    <lineage>
        <taxon>Bacteria</taxon>
        <taxon>Pseudomonadati</taxon>
        <taxon>Bacteroidota</taxon>
        <taxon>Saprospiria</taxon>
        <taxon>Saprospirales</taxon>
        <taxon>Saprospiraceae</taxon>
        <taxon>Candidatus Defluviibacterium</taxon>
    </lineage>
</organism>
<evidence type="ECO:0000313" key="2">
    <source>
        <dbReference type="Proteomes" id="UP000808349"/>
    </source>
</evidence>